<accession>A0A1I7ZPA9</accession>
<protein>
    <submittedName>
        <fullName evidence="2">28S ribosomal protein S17, mitochondrial</fullName>
    </submittedName>
</protein>
<dbReference type="GO" id="GO:0005763">
    <property type="term" value="C:mitochondrial small ribosomal subunit"/>
    <property type="evidence" value="ECO:0007669"/>
    <property type="project" value="InterPro"/>
</dbReference>
<name>A0A1I7ZPA9_9BILA</name>
<dbReference type="Gene3D" id="2.40.50.140">
    <property type="entry name" value="Nucleic acid-binding proteins"/>
    <property type="match status" value="1"/>
</dbReference>
<dbReference type="GO" id="GO:0003735">
    <property type="term" value="F:structural constituent of ribosome"/>
    <property type="evidence" value="ECO:0007669"/>
    <property type="project" value="InterPro"/>
</dbReference>
<organism evidence="1 2">
    <name type="scientific">Steinernema glaseri</name>
    <dbReference type="NCBI Taxonomy" id="37863"/>
    <lineage>
        <taxon>Eukaryota</taxon>
        <taxon>Metazoa</taxon>
        <taxon>Ecdysozoa</taxon>
        <taxon>Nematoda</taxon>
        <taxon>Chromadorea</taxon>
        <taxon>Rhabditida</taxon>
        <taxon>Tylenchina</taxon>
        <taxon>Panagrolaimomorpha</taxon>
        <taxon>Strongyloidoidea</taxon>
        <taxon>Steinernematidae</taxon>
        <taxon>Steinernema</taxon>
    </lineage>
</organism>
<dbReference type="PANTHER" id="PTHR24088">
    <property type="entry name" value="28S RIBOSOMAL PROTEIN S17, MITOCHONDRIAL"/>
    <property type="match status" value="1"/>
</dbReference>
<dbReference type="Proteomes" id="UP000095287">
    <property type="component" value="Unplaced"/>
</dbReference>
<dbReference type="AlphaFoldDB" id="A0A1I7ZPA9"/>
<proteinExistence type="predicted"/>
<evidence type="ECO:0000313" key="1">
    <source>
        <dbReference type="Proteomes" id="UP000095287"/>
    </source>
</evidence>
<evidence type="ECO:0000313" key="2">
    <source>
        <dbReference type="WBParaSite" id="L893_g28282.t1"/>
    </source>
</evidence>
<sequence length="164" mass="18921">MSSTSIFKSRVGTDLLMGRVVKVSRIGLDKVPCAQVRCQRNEFNIYLKKYFARSFDYWAMDASNLVGLGDTVLIKQMEKVARPMATVRHAVDRVVFQYGNIVDPVTGRRVIEDQFEDEMTLRQKLVAEIVEDPFKEESLLFDERRAVQKEKLEEAKQALQKEEA</sequence>
<dbReference type="WBParaSite" id="L893_g28282.t1">
    <property type="protein sequence ID" value="L893_g28282.t1"/>
    <property type="gene ID" value="L893_g28282"/>
</dbReference>
<dbReference type="PANTHER" id="PTHR24088:SF0">
    <property type="entry name" value="SMALL RIBOSOMAL SUBUNIT PROTEIN US17M"/>
    <property type="match status" value="1"/>
</dbReference>
<dbReference type="InterPro" id="IPR039193">
    <property type="entry name" value="Ribosomal_uS17m_metazoa"/>
</dbReference>
<dbReference type="SUPFAM" id="SSF50249">
    <property type="entry name" value="Nucleic acid-binding proteins"/>
    <property type="match status" value="1"/>
</dbReference>
<keyword evidence="1" id="KW-1185">Reference proteome</keyword>
<dbReference type="InterPro" id="IPR012340">
    <property type="entry name" value="NA-bd_OB-fold"/>
</dbReference>
<dbReference type="GO" id="GO:0032543">
    <property type="term" value="P:mitochondrial translation"/>
    <property type="evidence" value="ECO:0007669"/>
    <property type="project" value="TreeGrafter"/>
</dbReference>
<reference evidence="2" key="1">
    <citation type="submission" date="2016-11" db="UniProtKB">
        <authorList>
            <consortium name="WormBaseParasite"/>
        </authorList>
    </citation>
    <scope>IDENTIFICATION</scope>
</reference>